<comment type="pathway">
    <text evidence="2">Cofactor biosynthesis; 7,8-dihydroneopterin triphosphate biosynthesis; 7,8-dihydroneopterin triphosphate from GTP: step 1/1.</text>
</comment>
<dbReference type="UniPathway" id="UPA00848">
    <property type="reaction ID" value="UER00151"/>
</dbReference>
<name>A0A0F9U8T0_9ZZZZ</name>
<proteinExistence type="inferred from homology"/>
<organism evidence="6">
    <name type="scientific">marine sediment metagenome</name>
    <dbReference type="NCBI Taxonomy" id="412755"/>
    <lineage>
        <taxon>unclassified sequences</taxon>
        <taxon>metagenomes</taxon>
        <taxon>ecological metagenomes</taxon>
    </lineage>
</organism>
<comment type="caution">
    <text evidence="6">The sequence shown here is derived from an EMBL/GenBank/DDBJ whole genome shotgun (WGS) entry which is preliminary data.</text>
</comment>
<dbReference type="NCBIfam" id="NF006826">
    <property type="entry name" value="PRK09347.1-3"/>
    <property type="match status" value="1"/>
</dbReference>
<dbReference type="FunFam" id="3.30.1130.10:FF:000001">
    <property type="entry name" value="GTP cyclohydrolase 1"/>
    <property type="match status" value="1"/>
</dbReference>
<gene>
    <name evidence="6" type="ORF">LCGC14_0560340</name>
</gene>
<dbReference type="SUPFAM" id="SSF55620">
    <property type="entry name" value="Tetrahydrobiopterin biosynthesis enzymes-like"/>
    <property type="match status" value="1"/>
</dbReference>
<evidence type="ECO:0000256" key="3">
    <source>
        <dbReference type="ARBA" id="ARBA00012715"/>
    </source>
</evidence>
<evidence type="ECO:0000259" key="5">
    <source>
        <dbReference type="Pfam" id="PF01227"/>
    </source>
</evidence>
<dbReference type="GO" id="GO:0008270">
    <property type="term" value="F:zinc ion binding"/>
    <property type="evidence" value="ECO:0007669"/>
    <property type="project" value="TreeGrafter"/>
</dbReference>
<evidence type="ECO:0000256" key="4">
    <source>
        <dbReference type="ARBA" id="ARBA00022801"/>
    </source>
</evidence>
<dbReference type="Gene3D" id="3.30.1130.10">
    <property type="match status" value="1"/>
</dbReference>
<dbReference type="EMBL" id="LAZR01000795">
    <property type="protein sequence ID" value="KKN57661.1"/>
    <property type="molecule type" value="Genomic_DNA"/>
</dbReference>
<dbReference type="HAMAP" id="MF_00223">
    <property type="entry name" value="FolE"/>
    <property type="match status" value="1"/>
</dbReference>
<dbReference type="GO" id="GO:0005525">
    <property type="term" value="F:GTP binding"/>
    <property type="evidence" value="ECO:0007669"/>
    <property type="project" value="TreeGrafter"/>
</dbReference>
<dbReference type="Gene3D" id="1.10.286.10">
    <property type="match status" value="1"/>
</dbReference>
<keyword evidence="4" id="KW-0378">Hydrolase</keyword>
<dbReference type="InterPro" id="IPR001474">
    <property type="entry name" value="GTP_CycHdrlase_I"/>
</dbReference>
<comment type="catalytic activity">
    <reaction evidence="1">
        <text>GTP + H2O = 7,8-dihydroneopterin 3'-triphosphate + formate + H(+)</text>
        <dbReference type="Rhea" id="RHEA:17473"/>
        <dbReference type="ChEBI" id="CHEBI:15377"/>
        <dbReference type="ChEBI" id="CHEBI:15378"/>
        <dbReference type="ChEBI" id="CHEBI:15740"/>
        <dbReference type="ChEBI" id="CHEBI:37565"/>
        <dbReference type="ChEBI" id="CHEBI:58462"/>
        <dbReference type="EC" id="3.5.4.16"/>
    </reaction>
</comment>
<dbReference type="InterPro" id="IPR020602">
    <property type="entry name" value="GTP_CycHdrlase_I_dom"/>
</dbReference>
<dbReference type="NCBIfam" id="TIGR00063">
    <property type="entry name" value="folE"/>
    <property type="match status" value="1"/>
</dbReference>
<reference evidence="6" key="1">
    <citation type="journal article" date="2015" name="Nature">
        <title>Complex archaea that bridge the gap between prokaryotes and eukaryotes.</title>
        <authorList>
            <person name="Spang A."/>
            <person name="Saw J.H."/>
            <person name="Jorgensen S.L."/>
            <person name="Zaremba-Niedzwiedzka K."/>
            <person name="Martijn J."/>
            <person name="Lind A.E."/>
            <person name="van Eijk R."/>
            <person name="Schleper C."/>
            <person name="Guy L."/>
            <person name="Ettema T.J."/>
        </authorList>
    </citation>
    <scope>NUCLEOTIDE SEQUENCE</scope>
</reference>
<dbReference type="GO" id="GO:0003934">
    <property type="term" value="F:GTP cyclohydrolase I activity"/>
    <property type="evidence" value="ECO:0007669"/>
    <property type="project" value="UniProtKB-EC"/>
</dbReference>
<protein>
    <recommendedName>
        <fullName evidence="3">GTP cyclohydrolase I</fullName>
        <ecNumber evidence="3">3.5.4.16</ecNumber>
    </recommendedName>
</protein>
<feature type="domain" description="GTP cyclohydrolase I" evidence="5">
    <location>
        <begin position="7"/>
        <end position="181"/>
    </location>
</feature>
<sequence length="185" mass="21267">MDKRNIKNLFQKILEEIEGTNLRDGLKETPKRIANMFGEIFEGYSNDPDQYIKLFKGKYDEVIISKNIEFYSMCMHHIIPFFGTVDIVYLPNETILGISKLARIVDHFAHRLNIQEKMTVDIANFLMGCELKPLGVMVIIKATHLCEVMRGVKKNNPIMITSAIKGIFFDNPVIRSEALVLLNME</sequence>
<dbReference type="Pfam" id="PF01227">
    <property type="entry name" value="GTP_cyclohydroI"/>
    <property type="match status" value="1"/>
</dbReference>
<evidence type="ECO:0000256" key="1">
    <source>
        <dbReference type="ARBA" id="ARBA00001052"/>
    </source>
</evidence>
<dbReference type="PANTHER" id="PTHR11109:SF7">
    <property type="entry name" value="GTP CYCLOHYDROLASE 1"/>
    <property type="match status" value="1"/>
</dbReference>
<dbReference type="NCBIfam" id="NF006825">
    <property type="entry name" value="PRK09347.1-2"/>
    <property type="match status" value="1"/>
</dbReference>
<evidence type="ECO:0000313" key="6">
    <source>
        <dbReference type="EMBL" id="KKN57661.1"/>
    </source>
</evidence>
<dbReference type="PANTHER" id="PTHR11109">
    <property type="entry name" value="GTP CYCLOHYDROLASE I"/>
    <property type="match status" value="1"/>
</dbReference>
<dbReference type="EC" id="3.5.4.16" evidence="3"/>
<dbReference type="InterPro" id="IPR043133">
    <property type="entry name" value="GTP-CH-I_C/QueF"/>
</dbReference>
<dbReference type="InterPro" id="IPR043134">
    <property type="entry name" value="GTP-CH-I_N"/>
</dbReference>
<dbReference type="GO" id="GO:0005737">
    <property type="term" value="C:cytoplasm"/>
    <property type="evidence" value="ECO:0007669"/>
    <property type="project" value="TreeGrafter"/>
</dbReference>
<dbReference type="AlphaFoldDB" id="A0A0F9U8T0"/>
<dbReference type="GO" id="GO:0006729">
    <property type="term" value="P:tetrahydrobiopterin biosynthetic process"/>
    <property type="evidence" value="ECO:0007669"/>
    <property type="project" value="TreeGrafter"/>
</dbReference>
<accession>A0A0F9U8T0</accession>
<evidence type="ECO:0000256" key="2">
    <source>
        <dbReference type="ARBA" id="ARBA00005080"/>
    </source>
</evidence>
<dbReference type="GO" id="GO:0046654">
    <property type="term" value="P:tetrahydrofolate biosynthetic process"/>
    <property type="evidence" value="ECO:0007669"/>
    <property type="project" value="InterPro"/>
</dbReference>